<dbReference type="Proteomes" id="UP001279734">
    <property type="component" value="Unassembled WGS sequence"/>
</dbReference>
<dbReference type="PANTHER" id="PTHR34196">
    <property type="entry name" value="OS02G0697700 PROTEIN"/>
    <property type="match status" value="1"/>
</dbReference>
<organism evidence="2 3">
    <name type="scientific">Nepenthes gracilis</name>
    <name type="common">Slender pitcher plant</name>
    <dbReference type="NCBI Taxonomy" id="150966"/>
    <lineage>
        <taxon>Eukaryota</taxon>
        <taxon>Viridiplantae</taxon>
        <taxon>Streptophyta</taxon>
        <taxon>Embryophyta</taxon>
        <taxon>Tracheophyta</taxon>
        <taxon>Spermatophyta</taxon>
        <taxon>Magnoliopsida</taxon>
        <taxon>eudicotyledons</taxon>
        <taxon>Gunneridae</taxon>
        <taxon>Pentapetalae</taxon>
        <taxon>Caryophyllales</taxon>
        <taxon>Nepenthaceae</taxon>
        <taxon>Nepenthes</taxon>
    </lineage>
</organism>
<protein>
    <submittedName>
        <fullName evidence="2">Uncharacterized protein</fullName>
    </submittedName>
</protein>
<dbReference type="EMBL" id="BSYO01000009">
    <property type="protein sequence ID" value="GMH09169.1"/>
    <property type="molecule type" value="Genomic_DNA"/>
</dbReference>
<dbReference type="AlphaFoldDB" id="A0AAD3SEG7"/>
<evidence type="ECO:0000256" key="1">
    <source>
        <dbReference type="SAM" id="MobiDB-lite"/>
    </source>
</evidence>
<evidence type="ECO:0000313" key="3">
    <source>
        <dbReference type="Proteomes" id="UP001279734"/>
    </source>
</evidence>
<evidence type="ECO:0000313" key="2">
    <source>
        <dbReference type="EMBL" id="GMH09169.1"/>
    </source>
</evidence>
<comment type="caution">
    <text evidence="2">The sequence shown here is derived from an EMBL/GenBank/DDBJ whole genome shotgun (WGS) entry which is preliminary data.</text>
</comment>
<accession>A0AAD3SEG7</accession>
<keyword evidence="3" id="KW-1185">Reference proteome</keyword>
<gene>
    <name evidence="2" type="ORF">Nepgr_011009</name>
</gene>
<sequence>MKRIRESDQTRAYQVSRSGHRRAQSAIDDQVVLPPNQGTRGAAGNAASAVTHGIEVAVEFKPVEHPTEPLDNDKPVRCPLPEPSILNDGRIWKERVSAAGVRRRADMPLIKEGTSADSEASTEMSPWPQQSSRLILSSISAPEHKILNLLEEYDKIALDHDQNNQSCGTFLLEFDNCGGGRDGGAGFLLFSGFCLYFCHLKTRSRITFVKWVLTMNLSTGLQHLIFERRIDKMFSGASEAAMVHPWLPLPSIITVVSFPSQSARNLTSRYRGRKHKEQKKTQLDHHRFLVCRIPTPPKCGCGFVFHFACLWVDVDSQATFAFG</sequence>
<feature type="region of interest" description="Disordered" evidence="1">
    <location>
        <begin position="1"/>
        <end position="26"/>
    </location>
</feature>
<proteinExistence type="predicted"/>
<reference evidence="2" key="1">
    <citation type="submission" date="2023-05" db="EMBL/GenBank/DDBJ databases">
        <title>Nepenthes gracilis genome sequencing.</title>
        <authorList>
            <person name="Fukushima K."/>
        </authorList>
    </citation>
    <scope>NUCLEOTIDE SEQUENCE</scope>
    <source>
        <strain evidence="2">SING2019-196</strain>
    </source>
</reference>
<dbReference type="PANTHER" id="PTHR34196:SF2">
    <property type="entry name" value="OS02G0697700 PROTEIN"/>
    <property type="match status" value="1"/>
</dbReference>
<name>A0AAD3SEG7_NEPGR</name>